<feature type="transmembrane region" description="Helical" evidence="1">
    <location>
        <begin position="376"/>
        <end position="398"/>
    </location>
</feature>
<evidence type="ECO:0000256" key="1">
    <source>
        <dbReference type="SAM" id="Phobius"/>
    </source>
</evidence>
<accession>A0ABP0IT47</accession>
<keyword evidence="3" id="KW-1185">Reference proteome</keyword>
<gene>
    <name evidence="2" type="ORF">SCF082_LOCUS8391</name>
</gene>
<name>A0ABP0IT47_9DINO</name>
<sequence>MGDWDVKTQLRFPPRESLVEETVGEFLDGNSRVRRRWVKPEDVDGDPGFQPHDVVVRDATQAKATLTKQGFELVQLPSGVTDLLLEIEAVGLSGFLSGPALDGAEQAEQQGKGKQQLEALAARRMVGPFLMQDSVGINLSCRGFLLRRGGPLGRPLDDGKYDGVANGVHIDQDLDGEPLKSLGINWLFQRIPFLHILNVWTPLHGMAMNPLTVMDVRTIKPGEVVRLRHSSSTNAAGKGGNFTADSLLLPHEPAQEWWWFPRQEYGDALYFYTAETPHSAFSVPAAEEMLASFQAFLGEAKRQGRCPSTPVPDASGIIADQRTPPQSAKLLQQLTQDVDVICAADPIAHLDLLDASIRSISRSSFEMRCGAFVVPYSWFGALVALALCCCAAVVHWAFTGRRRNREKVKIA</sequence>
<keyword evidence="1" id="KW-0812">Transmembrane</keyword>
<reference evidence="2 3" key="1">
    <citation type="submission" date="2024-02" db="EMBL/GenBank/DDBJ databases">
        <authorList>
            <person name="Chen Y."/>
            <person name="Shah S."/>
            <person name="Dougan E. K."/>
            <person name="Thang M."/>
            <person name="Chan C."/>
        </authorList>
    </citation>
    <scope>NUCLEOTIDE SEQUENCE [LARGE SCALE GENOMIC DNA]</scope>
</reference>
<keyword evidence="1" id="KW-1133">Transmembrane helix</keyword>
<evidence type="ECO:0000313" key="2">
    <source>
        <dbReference type="EMBL" id="CAK9004944.1"/>
    </source>
</evidence>
<protein>
    <submittedName>
        <fullName evidence="2">Uncharacterized protein</fullName>
    </submittedName>
</protein>
<comment type="caution">
    <text evidence="2">The sequence shown here is derived from an EMBL/GenBank/DDBJ whole genome shotgun (WGS) entry which is preliminary data.</text>
</comment>
<dbReference type="Proteomes" id="UP001642464">
    <property type="component" value="Unassembled WGS sequence"/>
</dbReference>
<keyword evidence="1" id="KW-0472">Membrane</keyword>
<proteinExistence type="predicted"/>
<organism evidence="2 3">
    <name type="scientific">Durusdinium trenchii</name>
    <dbReference type="NCBI Taxonomy" id="1381693"/>
    <lineage>
        <taxon>Eukaryota</taxon>
        <taxon>Sar</taxon>
        <taxon>Alveolata</taxon>
        <taxon>Dinophyceae</taxon>
        <taxon>Suessiales</taxon>
        <taxon>Symbiodiniaceae</taxon>
        <taxon>Durusdinium</taxon>
    </lineage>
</organism>
<evidence type="ECO:0000313" key="3">
    <source>
        <dbReference type="Proteomes" id="UP001642464"/>
    </source>
</evidence>
<dbReference type="EMBL" id="CAXAMM010004787">
    <property type="protein sequence ID" value="CAK9004944.1"/>
    <property type="molecule type" value="Genomic_DNA"/>
</dbReference>